<reference evidence="1 2" key="1">
    <citation type="submission" date="2022-11" db="EMBL/GenBank/DDBJ databases">
        <title>Genome sequencing of Acetobacter type strain.</title>
        <authorList>
            <person name="Heo J."/>
            <person name="Lee D."/>
            <person name="Han B.-H."/>
            <person name="Hong S.-B."/>
            <person name="Kwon S.-W."/>
        </authorList>
    </citation>
    <scope>NUCLEOTIDE SEQUENCE [LARGE SCALE GENOMIC DNA]</scope>
    <source>
        <strain evidence="1 2">KACC 21251</strain>
    </source>
</reference>
<gene>
    <name evidence="1" type="ORF">OQ252_11310</name>
</gene>
<accession>A0ABT3Q9M6</accession>
<name>A0ABT3Q9M6_9PROT</name>
<evidence type="ECO:0000313" key="2">
    <source>
        <dbReference type="Proteomes" id="UP001526446"/>
    </source>
</evidence>
<dbReference type="EMBL" id="JAPIUX010000018">
    <property type="protein sequence ID" value="MCX2561979.1"/>
    <property type="molecule type" value="Genomic_DNA"/>
</dbReference>
<proteinExistence type="predicted"/>
<sequence length="68" mass="7258">MSAVALKGIAMTATPERTVEIAGTRYVMLGTMNDGDCKVRLKTTAGDVVELTCESFIDSLNNGSARYL</sequence>
<organism evidence="1 2">
    <name type="scientific">Acetobacter farinalis</name>
    <dbReference type="NCBI Taxonomy" id="1260984"/>
    <lineage>
        <taxon>Bacteria</taxon>
        <taxon>Pseudomonadati</taxon>
        <taxon>Pseudomonadota</taxon>
        <taxon>Alphaproteobacteria</taxon>
        <taxon>Acetobacterales</taxon>
        <taxon>Acetobacteraceae</taxon>
        <taxon>Acetobacter</taxon>
    </lineage>
</organism>
<dbReference type="Proteomes" id="UP001526446">
    <property type="component" value="Unassembled WGS sequence"/>
</dbReference>
<keyword evidence="2" id="KW-1185">Reference proteome</keyword>
<dbReference type="RefSeq" id="WP_166122993.1">
    <property type="nucleotide sequence ID" value="NZ_JAPIUX010000018.1"/>
</dbReference>
<protein>
    <submittedName>
        <fullName evidence="1">Uncharacterized protein</fullName>
    </submittedName>
</protein>
<evidence type="ECO:0000313" key="1">
    <source>
        <dbReference type="EMBL" id="MCX2561979.1"/>
    </source>
</evidence>
<comment type="caution">
    <text evidence="1">The sequence shown here is derived from an EMBL/GenBank/DDBJ whole genome shotgun (WGS) entry which is preliminary data.</text>
</comment>